<name>A0A1W1VCD0_9DEIO</name>
<accession>A0A1W1VCD0</accession>
<keyword evidence="2" id="KW-1185">Reference proteome</keyword>
<dbReference type="Proteomes" id="UP000192582">
    <property type="component" value="Unassembled WGS sequence"/>
</dbReference>
<protein>
    <submittedName>
        <fullName evidence="1">Uncharacterized protein</fullName>
    </submittedName>
</protein>
<evidence type="ECO:0000313" key="2">
    <source>
        <dbReference type="Proteomes" id="UP000192582"/>
    </source>
</evidence>
<dbReference type="RefSeq" id="WP_170928696.1">
    <property type="nucleotide sequence ID" value="NZ_FWWU01000009.1"/>
</dbReference>
<organism evidence="1 2">
    <name type="scientific">Deinococcus hopiensis KR-140</name>
    <dbReference type="NCBI Taxonomy" id="695939"/>
    <lineage>
        <taxon>Bacteria</taxon>
        <taxon>Thermotogati</taxon>
        <taxon>Deinococcota</taxon>
        <taxon>Deinococci</taxon>
        <taxon>Deinococcales</taxon>
        <taxon>Deinococcaceae</taxon>
        <taxon>Deinococcus</taxon>
    </lineage>
</organism>
<dbReference type="AlphaFoldDB" id="A0A1W1VCD0"/>
<gene>
    <name evidence="1" type="ORF">SAMN00790413_00992</name>
</gene>
<proteinExistence type="predicted"/>
<sequence length="54" mass="5607">MSEDAHAQANAEQVRVLQEALAEVSLSPKGAIFPSVEQGEGSIPVTGELEISVS</sequence>
<evidence type="ECO:0000313" key="1">
    <source>
        <dbReference type="EMBL" id="SMB91117.1"/>
    </source>
</evidence>
<reference evidence="1 2" key="1">
    <citation type="submission" date="2017-04" db="EMBL/GenBank/DDBJ databases">
        <authorList>
            <person name="Afonso C.L."/>
            <person name="Miller P.J."/>
            <person name="Scott M.A."/>
            <person name="Spackman E."/>
            <person name="Goraichik I."/>
            <person name="Dimitrov K.M."/>
            <person name="Suarez D.L."/>
            <person name="Swayne D.E."/>
        </authorList>
    </citation>
    <scope>NUCLEOTIDE SEQUENCE [LARGE SCALE GENOMIC DNA]</scope>
    <source>
        <strain evidence="1 2">KR-140</strain>
    </source>
</reference>
<dbReference type="EMBL" id="FWWU01000009">
    <property type="protein sequence ID" value="SMB91117.1"/>
    <property type="molecule type" value="Genomic_DNA"/>
</dbReference>